<organism evidence="5 6">
    <name type="scientific">Candidatus Segetimicrobium genomatis</name>
    <dbReference type="NCBI Taxonomy" id="2569760"/>
    <lineage>
        <taxon>Bacteria</taxon>
        <taxon>Bacillati</taxon>
        <taxon>Candidatus Sysuimicrobiota</taxon>
        <taxon>Candidatus Sysuimicrobiia</taxon>
        <taxon>Candidatus Sysuimicrobiales</taxon>
        <taxon>Candidatus Segetimicrobiaceae</taxon>
        <taxon>Candidatus Segetimicrobium</taxon>
    </lineage>
</organism>
<name>A0A537KCL3_9BACT</name>
<comment type="caution">
    <text evidence="5">The sequence shown here is derived from an EMBL/GenBank/DDBJ whole genome shotgun (WGS) entry which is preliminary data.</text>
</comment>
<dbReference type="Proteomes" id="UP000318509">
    <property type="component" value="Unassembled WGS sequence"/>
</dbReference>
<protein>
    <submittedName>
        <fullName evidence="5">ABC transporter substrate-binding protein</fullName>
    </submittedName>
</protein>
<dbReference type="InterPro" id="IPR015168">
    <property type="entry name" value="SsuA/THI5"/>
</dbReference>
<gene>
    <name evidence="5" type="ORF">E6H00_01140</name>
</gene>
<dbReference type="SUPFAM" id="SSF53850">
    <property type="entry name" value="Periplasmic binding protein-like II"/>
    <property type="match status" value="1"/>
</dbReference>
<evidence type="ECO:0000259" key="4">
    <source>
        <dbReference type="Pfam" id="PF09084"/>
    </source>
</evidence>
<evidence type="ECO:0000313" key="6">
    <source>
        <dbReference type="Proteomes" id="UP000318509"/>
    </source>
</evidence>
<dbReference type="PANTHER" id="PTHR30024">
    <property type="entry name" value="ALIPHATIC SULFONATES-BINDING PROTEIN-RELATED"/>
    <property type="match status" value="1"/>
</dbReference>
<dbReference type="Gene3D" id="3.40.190.10">
    <property type="entry name" value="Periplasmic binding protein-like II"/>
    <property type="match status" value="2"/>
</dbReference>
<comment type="subcellular location">
    <subcellularLocation>
        <location evidence="1">Periplasm</location>
    </subcellularLocation>
</comment>
<sequence>MRASLSRRQFLTISAGSGLAGLVEGRSPVLAQGLTPLNAGMSFTNLDAASAWVAKDKGLFERYGLNVTIINIQGGAKTVAAMAGGDVPVAFIAAADIINARSKGLPLQMVGGLINKFPYDFVVAKNISSPAQLRGGKGAISGFGGSSDFATRYALATLGVDPSGVTLLQTGDETSRLAALQTGQIQFTVLTAGLDLVAFDMGYKPFLRLYTLDQPYQHTGIAINTAWAKAHPGVVDAFMKAIVSASAYIKNPLNIAAALALIHTHLPIDENHLKVAFQLYRDRFYSVYPMVTGPGIEFILRARKMDQPATDFYDNGYVQALQSVHFAETAGKT</sequence>
<dbReference type="AlphaFoldDB" id="A0A537KCL3"/>
<dbReference type="PROSITE" id="PS51318">
    <property type="entry name" value="TAT"/>
    <property type="match status" value="1"/>
</dbReference>
<dbReference type="Pfam" id="PF09084">
    <property type="entry name" value="NMT1"/>
    <property type="match status" value="1"/>
</dbReference>
<dbReference type="InterPro" id="IPR006311">
    <property type="entry name" value="TAT_signal"/>
</dbReference>
<reference evidence="5 6" key="1">
    <citation type="journal article" date="2019" name="Nat. Microbiol.">
        <title>Mediterranean grassland soil C-N compound turnover is dependent on rainfall and depth, and is mediated by genomically divergent microorganisms.</title>
        <authorList>
            <person name="Diamond S."/>
            <person name="Andeer P.F."/>
            <person name="Li Z."/>
            <person name="Crits-Christoph A."/>
            <person name="Burstein D."/>
            <person name="Anantharaman K."/>
            <person name="Lane K.R."/>
            <person name="Thomas B.C."/>
            <person name="Pan C."/>
            <person name="Northen T.R."/>
            <person name="Banfield J.F."/>
        </authorList>
    </citation>
    <scope>NUCLEOTIDE SEQUENCE [LARGE SCALE GENOMIC DNA]</scope>
    <source>
        <strain evidence="5">NP_3</strain>
    </source>
</reference>
<evidence type="ECO:0000313" key="5">
    <source>
        <dbReference type="EMBL" id="TMI93528.1"/>
    </source>
</evidence>
<evidence type="ECO:0000256" key="1">
    <source>
        <dbReference type="ARBA" id="ARBA00004418"/>
    </source>
</evidence>
<feature type="domain" description="SsuA/THI5-like" evidence="4">
    <location>
        <begin position="48"/>
        <end position="250"/>
    </location>
</feature>
<dbReference type="EMBL" id="VBAK01000023">
    <property type="protein sequence ID" value="TMI93528.1"/>
    <property type="molecule type" value="Genomic_DNA"/>
</dbReference>
<accession>A0A537KCL3</accession>
<keyword evidence="3" id="KW-0732">Signal</keyword>
<proteinExistence type="inferred from homology"/>
<evidence type="ECO:0000256" key="2">
    <source>
        <dbReference type="ARBA" id="ARBA00010742"/>
    </source>
</evidence>
<dbReference type="PANTHER" id="PTHR30024:SF47">
    <property type="entry name" value="TAURINE-BINDING PERIPLASMIC PROTEIN"/>
    <property type="match status" value="1"/>
</dbReference>
<evidence type="ECO:0000256" key="3">
    <source>
        <dbReference type="ARBA" id="ARBA00022729"/>
    </source>
</evidence>
<comment type="similarity">
    <text evidence="2">Belongs to the bacterial solute-binding protein SsuA/TauA family.</text>
</comment>
<dbReference type="GO" id="GO:0042597">
    <property type="term" value="C:periplasmic space"/>
    <property type="evidence" value="ECO:0007669"/>
    <property type="project" value="UniProtKB-SubCell"/>
</dbReference>